<dbReference type="RefSeq" id="WP_190476378.1">
    <property type="nucleotide sequence ID" value="NZ_JACJSG010000036.1"/>
</dbReference>
<keyword evidence="1" id="KW-0067">ATP-binding</keyword>
<keyword evidence="1" id="KW-0547">Nucleotide-binding</keyword>
<evidence type="ECO:0000313" key="3">
    <source>
        <dbReference type="EMBL" id="MBD2503521.1"/>
    </source>
</evidence>
<proteinExistence type="predicted"/>
<dbReference type="PROSITE" id="PS50975">
    <property type="entry name" value="ATP_GRASP"/>
    <property type="match status" value="1"/>
</dbReference>
<accession>A0ABR8D9B0</accession>
<dbReference type="SUPFAM" id="SSF56059">
    <property type="entry name" value="Glutathione synthetase ATP-binding domain-like"/>
    <property type="match status" value="1"/>
</dbReference>
<reference evidence="3 4" key="1">
    <citation type="journal article" date="2020" name="ISME J.">
        <title>Comparative genomics reveals insights into cyanobacterial evolution and habitat adaptation.</title>
        <authorList>
            <person name="Chen M.Y."/>
            <person name="Teng W.K."/>
            <person name="Zhao L."/>
            <person name="Hu C.X."/>
            <person name="Zhou Y.K."/>
            <person name="Han B.P."/>
            <person name="Song L.R."/>
            <person name="Shu W.S."/>
        </authorList>
    </citation>
    <scope>NUCLEOTIDE SEQUENCE [LARGE SCALE GENOMIC DNA]</scope>
    <source>
        <strain evidence="3 4">FACHB-119</strain>
    </source>
</reference>
<gene>
    <name evidence="3" type="ORF">H6G83_23425</name>
</gene>
<sequence length="644" mass="72686">MVQETSTELVRINARKTDVFDLFNYRYYAGPNPSLDTGALVFDFAVVPDREPLPIGDYVTKVGDRYPHLRDQNHETYAHLFAQTVSEVGKLDMNLHLNRWSVKSGDGLRPTVGHRYSRIAVQALHERTIRSVVYLVWDWFEAITQDDEFFWDDQLVTLQNRFRQSVYGGPTVYALLRTAYEKGIPTFYLWDEGLMQYGWGKKHIRGVATTFNCDSHIDSDFTTRKDDCKAFLNTLGFPVPQGEIVYSEKEARQVARDIGYPVAVKPVVGHKGIGVTADVQDGDELEKAYDRALAAIPDNEPTRIIVEQSIKGKDFRLLCVNGRFVAATERHPASVIGDGDSTIWELIQRENRKPARLDTPTSPMSKIIVDDAMEHYLEEQRLSLKTVLDKGETVHLRKVANLSAGGMSINATHTIHDDNIILAQDIAQYFRLTCLGIDVMTESLAESWKEGNFAIIEINAAPGVMMHLNPAVGDSVDVPSHILETFFASGVDARIPIITFNKITVQELQTTIDHILLQHPEWTIGAVCRDGVFVNRSQKVLREDYNSNIQSLLRNPKLDLLIAEYPQDILAEDGMFYYGSNLVVLEDPTETEMMLARDVIDGSTVVIKKENSVSIRRKGLIEDYTLGAEEPFTRVYLKEIGTIL</sequence>
<dbReference type="PANTHER" id="PTHR21621:SF0">
    <property type="entry name" value="BETA-CITRYLGLUTAMATE SYNTHASE B-RELATED"/>
    <property type="match status" value="1"/>
</dbReference>
<keyword evidence="4" id="KW-1185">Reference proteome</keyword>
<comment type="caution">
    <text evidence="3">The sequence shown here is derived from an EMBL/GenBank/DDBJ whole genome shotgun (WGS) entry which is preliminary data.</text>
</comment>
<dbReference type="Gene3D" id="3.30.470.20">
    <property type="entry name" value="ATP-grasp fold, B domain"/>
    <property type="match status" value="2"/>
</dbReference>
<protein>
    <submittedName>
        <fullName evidence="3">Cyanophycin synthetase</fullName>
    </submittedName>
</protein>
<evidence type="ECO:0000259" key="2">
    <source>
        <dbReference type="PROSITE" id="PS50975"/>
    </source>
</evidence>
<dbReference type="PANTHER" id="PTHR21621">
    <property type="entry name" value="RIBOSOMAL PROTEIN S6 MODIFICATION PROTEIN"/>
    <property type="match status" value="1"/>
</dbReference>
<dbReference type="InterPro" id="IPR011761">
    <property type="entry name" value="ATP-grasp"/>
</dbReference>
<dbReference type="EMBL" id="JACJSG010000036">
    <property type="protein sequence ID" value="MBD2503521.1"/>
    <property type="molecule type" value="Genomic_DNA"/>
</dbReference>
<name>A0ABR8D9B0_9NOST</name>
<dbReference type="Proteomes" id="UP000661112">
    <property type="component" value="Unassembled WGS sequence"/>
</dbReference>
<feature type="domain" description="ATP-grasp" evidence="2">
    <location>
        <begin position="229"/>
        <end position="487"/>
    </location>
</feature>
<dbReference type="Pfam" id="PF13549">
    <property type="entry name" value="ATP-grasp_5"/>
    <property type="match status" value="1"/>
</dbReference>
<evidence type="ECO:0000313" key="4">
    <source>
        <dbReference type="Proteomes" id="UP000661112"/>
    </source>
</evidence>
<evidence type="ECO:0000256" key="1">
    <source>
        <dbReference type="PROSITE-ProRule" id="PRU00409"/>
    </source>
</evidence>
<organism evidence="3 4">
    <name type="scientific">Anabaena azotica FACHB-119</name>
    <dbReference type="NCBI Taxonomy" id="947527"/>
    <lineage>
        <taxon>Bacteria</taxon>
        <taxon>Bacillati</taxon>
        <taxon>Cyanobacteriota</taxon>
        <taxon>Cyanophyceae</taxon>
        <taxon>Nostocales</taxon>
        <taxon>Nostocaceae</taxon>
        <taxon>Anabaena</taxon>
        <taxon>Anabaena azotica</taxon>
    </lineage>
</organism>